<sequence length="86" mass="9413">MADNKASVTTTPITFTYRAGTGTGLAARLEEAAEAGYLSLTWTLATVLGLLAYLGPPAILLLLLALLWHHLGRRWWHRAFPDRPIA</sequence>
<name>A0A369W4V6_9SPHN</name>
<protein>
    <recommendedName>
        <fullName evidence="4">DUF4349 domain-containing protein</fullName>
    </recommendedName>
</protein>
<dbReference type="RefSeq" id="WP_114686661.1">
    <property type="nucleotide sequence ID" value="NZ_QQNB01000001.1"/>
</dbReference>
<comment type="caution">
    <text evidence="2">The sequence shown here is derived from an EMBL/GenBank/DDBJ whole genome shotgun (WGS) entry which is preliminary data.</text>
</comment>
<keyword evidence="1" id="KW-0472">Membrane</keyword>
<organism evidence="2 3">
    <name type="scientific">Sphingomonas aracearum</name>
    <dbReference type="NCBI Taxonomy" id="2283317"/>
    <lineage>
        <taxon>Bacteria</taxon>
        <taxon>Pseudomonadati</taxon>
        <taxon>Pseudomonadota</taxon>
        <taxon>Alphaproteobacteria</taxon>
        <taxon>Sphingomonadales</taxon>
        <taxon>Sphingomonadaceae</taxon>
        <taxon>Sphingomonas</taxon>
    </lineage>
</organism>
<evidence type="ECO:0000313" key="3">
    <source>
        <dbReference type="Proteomes" id="UP000253918"/>
    </source>
</evidence>
<reference evidence="2 3" key="1">
    <citation type="submission" date="2018-07" db="EMBL/GenBank/DDBJ databases">
        <title>a novel species of Sphingomonas isolated from the rhizosphere soil of Araceae plant.</title>
        <authorList>
            <person name="Zhiyong W."/>
            <person name="Qinglan Z."/>
            <person name="Zhiwei F."/>
            <person name="Ding X."/>
            <person name="Gejiao W."/>
            <person name="Shixue Z."/>
        </authorList>
    </citation>
    <scope>NUCLEOTIDE SEQUENCE [LARGE SCALE GENOMIC DNA]</scope>
    <source>
        <strain evidence="2 3">WZY 27</strain>
    </source>
</reference>
<evidence type="ECO:0000256" key="1">
    <source>
        <dbReference type="SAM" id="Phobius"/>
    </source>
</evidence>
<gene>
    <name evidence="2" type="ORF">DVW87_05340</name>
</gene>
<keyword evidence="1" id="KW-1133">Transmembrane helix</keyword>
<dbReference type="Proteomes" id="UP000253918">
    <property type="component" value="Unassembled WGS sequence"/>
</dbReference>
<accession>A0A369W4V6</accession>
<evidence type="ECO:0008006" key="4">
    <source>
        <dbReference type="Google" id="ProtNLM"/>
    </source>
</evidence>
<keyword evidence="1" id="KW-0812">Transmembrane</keyword>
<dbReference type="AlphaFoldDB" id="A0A369W4V6"/>
<keyword evidence="3" id="KW-1185">Reference proteome</keyword>
<feature type="transmembrane region" description="Helical" evidence="1">
    <location>
        <begin position="44"/>
        <end position="68"/>
    </location>
</feature>
<evidence type="ECO:0000313" key="2">
    <source>
        <dbReference type="EMBL" id="RDE07081.1"/>
    </source>
</evidence>
<proteinExistence type="predicted"/>
<dbReference type="EMBL" id="QQNB01000001">
    <property type="protein sequence ID" value="RDE07081.1"/>
    <property type="molecule type" value="Genomic_DNA"/>
</dbReference>